<keyword evidence="4" id="KW-0964">Secreted</keyword>
<evidence type="ECO:0000256" key="3">
    <source>
        <dbReference type="ARBA" id="ARBA00022471"/>
    </source>
</evidence>
<gene>
    <name evidence="6" type="ORF">PHJA_002573200</name>
</gene>
<reference evidence="6" key="1">
    <citation type="submission" date="2020-07" db="EMBL/GenBank/DDBJ databases">
        <title>Ethylene signaling mediates host invasion by parasitic plants.</title>
        <authorList>
            <person name="Yoshida S."/>
        </authorList>
    </citation>
    <scope>NUCLEOTIDE SEQUENCE</scope>
    <source>
        <strain evidence="6">Okayama</strain>
    </source>
</reference>
<sequence length="62" mass="7543">MNFWGTTLYFCRFRWESKEQAFEIFNSDITKACDDHTCEWVVKQNEISLTSLETSIDIKHYW</sequence>
<dbReference type="EMBL" id="BMAC01000927">
    <property type="protein sequence ID" value="GFQ04293.1"/>
    <property type="molecule type" value="Genomic_DNA"/>
</dbReference>
<comment type="similarity">
    <text evidence="2">Belongs to the plant self-incompatibility (S1) protein family.</text>
</comment>
<dbReference type="InterPro" id="IPR010264">
    <property type="entry name" value="Self-incomp_S1"/>
</dbReference>
<keyword evidence="7" id="KW-1185">Reference proteome</keyword>
<comment type="caution">
    <text evidence="6">The sequence shown here is derived from an EMBL/GenBank/DDBJ whole genome shotgun (WGS) entry which is preliminary data.</text>
</comment>
<evidence type="ECO:0000256" key="4">
    <source>
        <dbReference type="ARBA" id="ARBA00022525"/>
    </source>
</evidence>
<comment type="subcellular location">
    <subcellularLocation>
        <location evidence="1">Secreted</location>
    </subcellularLocation>
</comment>
<dbReference type="GO" id="GO:0005576">
    <property type="term" value="C:extracellular region"/>
    <property type="evidence" value="ECO:0007669"/>
    <property type="project" value="UniProtKB-SubCell"/>
</dbReference>
<protein>
    <recommendedName>
        <fullName evidence="8">S-protein homolog</fullName>
    </recommendedName>
</protein>
<evidence type="ECO:0000313" key="6">
    <source>
        <dbReference type="EMBL" id="GFQ04293.1"/>
    </source>
</evidence>
<name>A0A830D0X9_9LAMI</name>
<accession>A0A830D0X9</accession>
<dbReference type="Pfam" id="PF05938">
    <property type="entry name" value="Self-incomp_S1"/>
    <property type="match status" value="1"/>
</dbReference>
<evidence type="ECO:0000256" key="5">
    <source>
        <dbReference type="ARBA" id="ARBA00022729"/>
    </source>
</evidence>
<evidence type="ECO:0000313" key="7">
    <source>
        <dbReference type="Proteomes" id="UP000653305"/>
    </source>
</evidence>
<keyword evidence="3" id="KW-0713">Self-incompatibility</keyword>
<dbReference type="AlphaFoldDB" id="A0A830D0X9"/>
<dbReference type="OrthoDB" id="1096418at2759"/>
<keyword evidence="5" id="KW-0732">Signal</keyword>
<organism evidence="6 7">
    <name type="scientific">Phtheirospermum japonicum</name>
    <dbReference type="NCBI Taxonomy" id="374723"/>
    <lineage>
        <taxon>Eukaryota</taxon>
        <taxon>Viridiplantae</taxon>
        <taxon>Streptophyta</taxon>
        <taxon>Embryophyta</taxon>
        <taxon>Tracheophyta</taxon>
        <taxon>Spermatophyta</taxon>
        <taxon>Magnoliopsida</taxon>
        <taxon>eudicotyledons</taxon>
        <taxon>Gunneridae</taxon>
        <taxon>Pentapetalae</taxon>
        <taxon>asterids</taxon>
        <taxon>lamiids</taxon>
        <taxon>Lamiales</taxon>
        <taxon>Orobanchaceae</taxon>
        <taxon>Orobanchaceae incertae sedis</taxon>
        <taxon>Phtheirospermum</taxon>
    </lineage>
</organism>
<evidence type="ECO:0000256" key="1">
    <source>
        <dbReference type="ARBA" id="ARBA00004613"/>
    </source>
</evidence>
<dbReference type="Proteomes" id="UP000653305">
    <property type="component" value="Unassembled WGS sequence"/>
</dbReference>
<evidence type="ECO:0008006" key="8">
    <source>
        <dbReference type="Google" id="ProtNLM"/>
    </source>
</evidence>
<proteinExistence type="inferred from homology"/>
<dbReference type="GO" id="GO:0060320">
    <property type="term" value="P:rejection of self pollen"/>
    <property type="evidence" value="ECO:0007669"/>
    <property type="project" value="UniProtKB-KW"/>
</dbReference>
<evidence type="ECO:0000256" key="2">
    <source>
        <dbReference type="ARBA" id="ARBA00005581"/>
    </source>
</evidence>